<keyword evidence="4" id="KW-1185">Reference proteome</keyword>
<sequence>MKTIGTHNYYVYILTNKTKTVLYTGVTNNLKERLYYHNNPIPFSKSFTAKYKCFHLVYYEHFSEIQAAIKREKEIKGWSRTKKEKLINISNSDWKFMNDSI</sequence>
<dbReference type="AlphaFoldDB" id="A0A5C7GK98"/>
<accession>A0A5C7GK98</accession>
<dbReference type="PANTHER" id="PTHR34477">
    <property type="entry name" value="UPF0213 PROTEIN YHBQ"/>
    <property type="match status" value="1"/>
</dbReference>
<dbReference type="Gene3D" id="3.40.1440.10">
    <property type="entry name" value="GIY-YIG endonuclease"/>
    <property type="match status" value="1"/>
</dbReference>
<organism evidence="3 4">
    <name type="scientific">Seonamhaeicola maritimus</name>
    <dbReference type="NCBI Taxonomy" id="2591822"/>
    <lineage>
        <taxon>Bacteria</taxon>
        <taxon>Pseudomonadati</taxon>
        <taxon>Bacteroidota</taxon>
        <taxon>Flavobacteriia</taxon>
        <taxon>Flavobacteriales</taxon>
        <taxon>Flavobacteriaceae</taxon>
    </lineage>
</organism>
<dbReference type="CDD" id="cd10448">
    <property type="entry name" value="GIY-YIG_unchar_3"/>
    <property type="match status" value="1"/>
</dbReference>
<dbReference type="SUPFAM" id="SSF82771">
    <property type="entry name" value="GIY-YIG endonuclease"/>
    <property type="match status" value="1"/>
</dbReference>
<name>A0A5C7GK98_9FLAO</name>
<comment type="similarity">
    <text evidence="1">Belongs to the UPF0213 family.</text>
</comment>
<protein>
    <submittedName>
        <fullName evidence="3">GIY-YIG nuclease family protein</fullName>
    </submittedName>
</protein>
<dbReference type="Pfam" id="PF01541">
    <property type="entry name" value="GIY-YIG"/>
    <property type="match status" value="1"/>
</dbReference>
<proteinExistence type="inferred from homology"/>
<dbReference type="Proteomes" id="UP000321080">
    <property type="component" value="Unassembled WGS sequence"/>
</dbReference>
<dbReference type="InterPro" id="IPR000305">
    <property type="entry name" value="GIY-YIG_endonuc"/>
</dbReference>
<evidence type="ECO:0000313" key="3">
    <source>
        <dbReference type="EMBL" id="TXG38879.1"/>
    </source>
</evidence>
<dbReference type="InterPro" id="IPR035901">
    <property type="entry name" value="GIY-YIG_endonuc_sf"/>
</dbReference>
<dbReference type="RefSeq" id="WP_147766360.1">
    <property type="nucleotide sequence ID" value="NZ_VRKQ01000008.1"/>
</dbReference>
<dbReference type="InterPro" id="IPR050190">
    <property type="entry name" value="UPF0213_domain"/>
</dbReference>
<evidence type="ECO:0000313" key="4">
    <source>
        <dbReference type="Proteomes" id="UP000321080"/>
    </source>
</evidence>
<gene>
    <name evidence="3" type="ORF">FUA22_03030</name>
</gene>
<comment type="caution">
    <text evidence="3">The sequence shown here is derived from an EMBL/GenBank/DDBJ whole genome shotgun (WGS) entry which is preliminary data.</text>
</comment>
<dbReference type="EMBL" id="VRKQ01000008">
    <property type="protein sequence ID" value="TXG38879.1"/>
    <property type="molecule type" value="Genomic_DNA"/>
</dbReference>
<feature type="domain" description="GIY-YIG" evidence="2">
    <location>
        <begin position="7"/>
        <end position="85"/>
    </location>
</feature>
<dbReference type="OrthoDB" id="9807770at2"/>
<evidence type="ECO:0000259" key="2">
    <source>
        <dbReference type="PROSITE" id="PS50164"/>
    </source>
</evidence>
<dbReference type="PANTHER" id="PTHR34477:SF5">
    <property type="entry name" value="BSL5627 PROTEIN"/>
    <property type="match status" value="1"/>
</dbReference>
<reference evidence="3 4" key="1">
    <citation type="submission" date="2019-08" db="EMBL/GenBank/DDBJ databases">
        <title>Seonamhaeicola sediminis sp. nov., isolated from marine sediment.</title>
        <authorList>
            <person name="Cao W.R."/>
        </authorList>
    </citation>
    <scope>NUCLEOTIDE SEQUENCE [LARGE SCALE GENOMIC DNA]</scope>
    <source>
        <strain evidence="3 4">1505</strain>
    </source>
</reference>
<evidence type="ECO:0000256" key="1">
    <source>
        <dbReference type="ARBA" id="ARBA00007435"/>
    </source>
</evidence>
<dbReference type="PROSITE" id="PS50164">
    <property type="entry name" value="GIY_YIG"/>
    <property type="match status" value="1"/>
</dbReference>
<dbReference type="SMART" id="SM00465">
    <property type="entry name" value="GIYc"/>
    <property type="match status" value="1"/>
</dbReference>